<dbReference type="PANTHER" id="PTHR21485:SF3">
    <property type="entry name" value="N-ACYLNEURAMINATE CYTIDYLYLTRANSFERASE"/>
    <property type="match status" value="1"/>
</dbReference>
<name>A0A5J4KUG1_9ZZZZ</name>
<dbReference type="SFLD" id="SFLDG01136">
    <property type="entry name" value="C1.6:_Phosphoserine_Phosphatas"/>
    <property type="match status" value="1"/>
</dbReference>
<dbReference type="NCBIfam" id="TIGR01662">
    <property type="entry name" value="HAD-SF-IIIA"/>
    <property type="match status" value="1"/>
</dbReference>
<reference evidence="7" key="1">
    <citation type="submission" date="2019-10" db="EMBL/GenBank/DDBJ databases">
        <title>Metagenomic sequencing of thiosulfate-disproportionating enrichment culture.</title>
        <authorList>
            <person name="Umezawa K."/>
            <person name="Kojima H."/>
            <person name="Fukui M."/>
        </authorList>
    </citation>
    <scope>NUCLEOTIDE SEQUENCE</scope>
    <source>
        <strain evidence="7">45J</strain>
    </source>
</reference>
<keyword evidence="6" id="KW-0460">Magnesium</keyword>
<dbReference type="InterPro" id="IPR036412">
    <property type="entry name" value="HAD-like_sf"/>
</dbReference>
<dbReference type="CDD" id="cd01630">
    <property type="entry name" value="HAD_KDO-like"/>
    <property type="match status" value="1"/>
</dbReference>
<dbReference type="GO" id="GO:0008781">
    <property type="term" value="F:N-acylneuraminate cytidylyltransferase activity"/>
    <property type="evidence" value="ECO:0007669"/>
    <property type="project" value="TreeGrafter"/>
</dbReference>
<evidence type="ECO:0000256" key="1">
    <source>
        <dbReference type="ARBA" id="ARBA00001946"/>
    </source>
</evidence>
<dbReference type="Gene3D" id="3.40.50.1000">
    <property type="entry name" value="HAD superfamily/HAD-like"/>
    <property type="match status" value="1"/>
</dbReference>
<comment type="cofactor">
    <cofactor evidence="1">
        <name>Mg(2+)</name>
        <dbReference type="ChEBI" id="CHEBI:18420"/>
    </cofactor>
</comment>
<sequence length="186" mass="20850">MKKTEGRKQKTEDRIKKIAKNIKLLILDVDGVLTDGSIILDNEGNEFKAFHVRDGHGIKMLEKAGIKVAIITGRHSKVVERRAHELGITEVYQRCHIKSVAYEHLLEKIGISDNEVAYIGDDVVDIPIFKRVALPVATADAVEEAKSEAMIVTENRGGRGAVREICDLILKSNGKWKELIDEYYTI</sequence>
<keyword evidence="4" id="KW-0479">Metal-binding</keyword>
<evidence type="ECO:0000256" key="6">
    <source>
        <dbReference type="ARBA" id="ARBA00022842"/>
    </source>
</evidence>
<dbReference type="Pfam" id="PF00702">
    <property type="entry name" value="Hydrolase"/>
    <property type="match status" value="1"/>
</dbReference>
<comment type="caution">
    <text evidence="7">The sequence shown here is derived from an EMBL/GenBank/DDBJ whole genome shotgun (WGS) entry which is preliminary data.</text>
</comment>
<dbReference type="NCBIfam" id="NF007019">
    <property type="entry name" value="PRK09484.1"/>
    <property type="match status" value="1"/>
</dbReference>
<dbReference type="GO" id="GO:0016788">
    <property type="term" value="F:hydrolase activity, acting on ester bonds"/>
    <property type="evidence" value="ECO:0007669"/>
    <property type="project" value="InterPro"/>
</dbReference>
<keyword evidence="5" id="KW-0378">Hydrolase</keyword>
<evidence type="ECO:0000256" key="2">
    <source>
        <dbReference type="ARBA" id="ARBA00005893"/>
    </source>
</evidence>
<dbReference type="AlphaFoldDB" id="A0A5J4KUG1"/>
<evidence type="ECO:0000256" key="5">
    <source>
        <dbReference type="ARBA" id="ARBA00022801"/>
    </source>
</evidence>
<gene>
    <name evidence="7" type="ORF">A45J_0974</name>
</gene>
<evidence type="ECO:0000256" key="3">
    <source>
        <dbReference type="ARBA" id="ARBA00011881"/>
    </source>
</evidence>
<dbReference type="InterPro" id="IPR023214">
    <property type="entry name" value="HAD_sf"/>
</dbReference>
<organism evidence="7">
    <name type="scientific">hot springs metagenome</name>
    <dbReference type="NCBI Taxonomy" id="433727"/>
    <lineage>
        <taxon>unclassified sequences</taxon>
        <taxon>metagenomes</taxon>
        <taxon>ecological metagenomes</taxon>
    </lineage>
</organism>
<dbReference type="InterPro" id="IPR006549">
    <property type="entry name" value="HAD-SF_hydro_IIIA"/>
</dbReference>
<evidence type="ECO:0000256" key="4">
    <source>
        <dbReference type="ARBA" id="ARBA00022723"/>
    </source>
</evidence>
<evidence type="ECO:0000313" key="7">
    <source>
        <dbReference type="EMBL" id="GER93238.1"/>
    </source>
</evidence>
<comment type="similarity">
    <text evidence="2">Belongs to the KdsC family.</text>
</comment>
<dbReference type="FunFam" id="3.40.50.1000:FF:000029">
    <property type="entry name" value="3-deoxy-D-manno-octulosonate 8-phosphate phosphatase KdsC"/>
    <property type="match status" value="1"/>
</dbReference>
<dbReference type="PIRSF" id="PIRSF006118">
    <property type="entry name" value="KDO8-P_Ptase"/>
    <property type="match status" value="1"/>
</dbReference>
<accession>A0A5J4KUG1</accession>
<dbReference type="InterPro" id="IPR050793">
    <property type="entry name" value="CMP-NeuNAc_synthase"/>
</dbReference>
<dbReference type="SFLD" id="SFLDS00003">
    <property type="entry name" value="Haloacid_Dehalogenase"/>
    <property type="match status" value="1"/>
</dbReference>
<dbReference type="SUPFAM" id="SSF56784">
    <property type="entry name" value="HAD-like"/>
    <property type="match status" value="1"/>
</dbReference>
<proteinExistence type="inferred from homology"/>
<dbReference type="PANTHER" id="PTHR21485">
    <property type="entry name" value="HAD SUPERFAMILY MEMBERS CMAS AND KDSC"/>
    <property type="match status" value="1"/>
</dbReference>
<dbReference type="EMBL" id="BLAB01000001">
    <property type="protein sequence ID" value="GER93238.1"/>
    <property type="molecule type" value="Genomic_DNA"/>
</dbReference>
<dbReference type="GO" id="GO:0046872">
    <property type="term" value="F:metal ion binding"/>
    <property type="evidence" value="ECO:0007669"/>
    <property type="project" value="UniProtKB-KW"/>
</dbReference>
<comment type="subunit">
    <text evidence="3">Homotetramer.</text>
</comment>
<protein>
    <submittedName>
        <fullName evidence="7">3-deoxy-D-manno-octulosonate 8-phosphate phosphatase</fullName>
    </submittedName>
</protein>
<dbReference type="NCBIfam" id="TIGR01670">
    <property type="entry name" value="KdsC-phosphatas"/>
    <property type="match status" value="1"/>
</dbReference>
<dbReference type="SFLD" id="SFLDG01138">
    <property type="entry name" value="C1.6.2:_Deoxy-d-mannose-octulo"/>
    <property type="match status" value="1"/>
</dbReference>
<dbReference type="InterPro" id="IPR010023">
    <property type="entry name" value="KdsC_fam"/>
</dbReference>